<evidence type="ECO:0000313" key="2">
    <source>
        <dbReference type="EMBL" id="BBA28447.1"/>
    </source>
</evidence>
<dbReference type="EMBL" id="AP018049">
    <property type="protein sequence ID" value="BBA28447.1"/>
    <property type="molecule type" value="Genomic_DNA"/>
</dbReference>
<name>A0A250KFL1_9BACT</name>
<reference evidence="2 3" key="1">
    <citation type="submission" date="2017-05" db="EMBL/GenBank/DDBJ databases">
        <title>whole genome sequence of Prevotella melaninogenica GAI 07411.</title>
        <authorList>
            <person name="Kondo Y."/>
            <person name="Hoshino T."/>
        </authorList>
    </citation>
    <scope>NUCLEOTIDE SEQUENCE [LARGE SCALE GENOMIC DNA]</scope>
    <source>
        <strain evidence="2 3">GAI 07411</strain>
    </source>
</reference>
<sequence>MKKSIYAILALSMLFASCDSWVENAETPSNTLTKDQLSKSTMIANIQSNTISDGPLVAYVKTLQGDAAAAAFLALGTTVDELTEGTIPNALLYRQIATDNLTPTSGTQNNLWNKIHNYYARSIELTEIAGQITGTNAEQTKIAKEYGNYVGHLHAGYALQLLAESFSTTPAAEGGSVILNKAVVSHEAILNQAKEQYEAALKAAQSDALKTFKGFDQDAAIRQVKTYNLKLALHRGQYADAKALIEEALKDGESVEVIYNNDGADNPLYSAIGPNSRDVQVSPSLEAARITDAEKKALPLAHAGVDKKNPNRYNIYASALTRKGSMILSNDDDIHLIKAELIVRGIMVGNAMTEVNKVISKYDAASQLSTTPTLAQIAELRRIFLAFRGERSADIRRGLEQGSAATTWASRKIKWLPMPEKELQSQGL</sequence>
<dbReference type="Gene3D" id="1.25.40.900">
    <property type="match status" value="1"/>
</dbReference>
<evidence type="ECO:0008006" key="4">
    <source>
        <dbReference type="Google" id="ProtNLM"/>
    </source>
</evidence>
<feature type="signal peptide" evidence="1">
    <location>
        <begin position="1"/>
        <end position="25"/>
    </location>
</feature>
<evidence type="ECO:0000313" key="3">
    <source>
        <dbReference type="Proteomes" id="UP000267517"/>
    </source>
</evidence>
<dbReference type="Gene3D" id="1.25.40.390">
    <property type="match status" value="1"/>
</dbReference>
<evidence type="ECO:0000256" key="1">
    <source>
        <dbReference type="SAM" id="SignalP"/>
    </source>
</evidence>
<dbReference type="AlphaFoldDB" id="A0A250KFL1"/>
<accession>A0A250KFL1</accession>
<proteinExistence type="predicted"/>
<dbReference type="PROSITE" id="PS51257">
    <property type="entry name" value="PROKAR_LIPOPROTEIN"/>
    <property type="match status" value="1"/>
</dbReference>
<keyword evidence="1" id="KW-0732">Signal</keyword>
<dbReference type="Gene3D" id="2.20.20.130">
    <property type="match status" value="1"/>
</dbReference>
<feature type="chain" id="PRO_5012309747" description="Lipoprotein" evidence="1">
    <location>
        <begin position="26"/>
        <end position="428"/>
    </location>
</feature>
<dbReference type="Proteomes" id="UP000267517">
    <property type="component" value="Chromosome I"/>
</dbReference>
<dbReference type="RefSeq" id="WP_120173687.1">
    <property type="nucleotide sequence ID" value="NZ_AP018049.1"/>
</dbReference>
<dbReference type="InterPro" id="IPR011990">
    <property type="entry name" value="TPR-like_helical_dom_sf"/>
</dbReference>
<protein>
    <recommendedName>
        <fullName evidence="4">Lipoprotein</fullName>
    </recommendedName>
</protein>
<organism evidence="2 3">
    <name type="scientific">Prevotella melaninogenica</name>
    <dbReference type="NCBI Taxonomy" id="28132"/>
    <lineage>
        <taxon>Bacteria</taxon>
        <taxon>Pseudomonadati</taxon>
        <taxon>Bacteroidota</taxon>
        <taxon>Bacteroidia</taxon>
        <taxon>Bacteroidales</taxon>
        <taxon>Prevotellaceae</taxon>
        <taxon>Prevotella</taxon>
    </lineage>
</organism>
<gene>
    <name evidence="2" type="ORF">PMEL1_00349</name>
</gene>
<dbReference type="SUPFAM" id="SSF48452">
    <property type="entry name" value="TPR-like"/>
    <property type="match status" value="1"/>
</dbReference>
<dbReference type="OrthoDB" id="731813at2"/>